<reference evidence="1 2" key="1">
    <citation type="journal article" date="2019" name="Int. J. Syst. Evol. Microbiol.">
        <title>The Global Catalogue of Microorganisms (GCM) 10K type strain sequencing project: providing services to taxonomists for standard genome sequencing and annotation.</title>
        <authorList>
            <consortium name="The Broad Institute Genomics Platform"/>
            <consortium name="The Broad Institute Genome Sequencing Center for Infectious Disease"/>
            <person name="Wu L."/>
            <person name="Ma J."/>
        </authorList>
    </citation>
    <scope>NUCLEOTIDE SEQUENCE [LARGE SCALE GENOMIC DNA]</scope>
    <source>
        <strain evidence="1 2">JCM 10303</strain>
    </source>
</reference>
<dbReference type="RefSeq" id="WP_009946109.1">
    <property type="nucleotide sequence ID" value="NZ_BAAAGS010000029.1"/>
</dbReference>
<evidence type="ECO:0000313" key="1">
    <source>
        <dbReference type="EMBL" id="GAA0538499.1"/>
    </source>
</evidence>
<evidence type="ECO:0000313" key="2">
    <source>
        <dbReference type="Proteomes" id="UP001500729"/>
    </source>
</evidence>
<sequence>MISGPFAEQGGADVFEKAQAARERATGARDVRMVRALRVAALTQAAIDVTSWSFPIAEQGLRTH</sequence>
<protein>
    <submittedName>
        <fullName evidence="1">Uncharacterized protein</fullName>
    </submittedName>
</protein>
<proteinExistence type="predicted"/>
<dbReference type="EMBL" id="BAAAGS010000029">
    <property type="protein sequence ID" value="GAA0538499.1"/>
    <property type="molecule type" value="Genomic_DNA"/>
</dbReference>
<name>A0ABN1DAC3_SACER</name>
<accession>A0ABN1DAC3</accession>
<dbReference type="Proteomes" id="UP001500729">
    <property type="component" value="Unassembled WGS sequence"/>
</dbReference>
<gene>
    <name evidence="1" type="ORF">GCM10009533_42110</name>
</gene>
<keyword evidence="2" id="KW-1185">Reference proteome</keyword>
<comment type="caution">
    <text evidence="1">The sequence shown here is derived from an EMBL/GenBank/DDBJ whole genome shotgun (WGS) entry which is preliminary data.</text>
</comment>
<organism evidence="1 2">
    <name type="scientific">Saccharopolyspora erythraea</name>
    <name type="common">Streptomyces erythraeus</name>
    <dbReference type="NCBI Taxonomy" id="1836"/>
    <lineage>
        <taxon>Bacteria</taxon>
        <taxon>Bacillati</taxon>
        <taxon>Actinomycetota</taxon>
        <taxon>Actinomycetes</taxon>
        <taxon>Pseudonocardiales</taxon>
        <taxon>Pseudonocardiaceae</taxon>
        <taxon>Saccharopolyspora</taxon>
    </lineage>
</organism>